<name>A0A7S3AI28_9EUKA</name>
<evidence type="ECO:0000313" key="1">
    <source>
        <dbReference type="EMBL" id="CAE0103929.1"/>
    </source>
</evidence>
<reference evidence="1" key="1">
    <citation type="submission" date="2021-01" db="EMBL/GenBank/DDBJ databases">
        <authorList>
            <person name="Corre E."/>
            <person name="Pelletier E."/>
            <person name="Niang G."/>
            <person name="Scheremetjew M."/>
            <person name="Finn R."/>
            <person name="Kale V."/>
            <person name="Holt S."/>
            <person name="Cochrane G."/>
            <person name="Meng A."/>
            <person name="Brown T."/>
            <person name="Cohen L."/>
        </authorList>
    </citation>
    <scope>NUCLEOTIDE SEQUENCE</scope>
    <source>
        <strain evidence="1">CCMP281</strain>
    </source>
</reference>
<dbReference type="EMBL" id="HBHX01008270">
    <property type="protein sequence ID" value="CAE0103929.1"/>
    <property type="molecule type" value="Transcribed_RNA"/>
</dbReference>
<gene>
    <name evidence="1" type="ORF">HERI1096_LOCUS4587</name>
</gene>
<organism evidence="1">
    <name type="scientific">Haptolina ericina</name>
    <dbReference type="NCBI Taxonomy" id="156174"/>
    <lineage>
        <taxon>Eukaryota</taxon>
        <taxon>Haptista</taxon>
        <taxon>Haptophyta</taxon>
        <taxon>Prymnesiophyceae</taxon>
        <taxon>Prymnesiales</taxon>
        <taxon>Prymnesiaceae</taxon>
        <taxon>Haptolina</taxon>
    </lineage>
</organism>
<dbReference type="Gene3D" id="2.60.120.620">
    <property type="entry name" value="q2cbj1_9rhob like domain"/>
    <property type="match status" value="1"/>
</dbReference>
<proteinExistence type="predicted"/>
<evidence type="ECO:0008006" key="2">
    <source>
        <dbReference type="Google" id="ProtNLM"/>
    </source>
</evidence>
<accession>A0A7S3AI28</accession>
<protein>
    <recommendedName>
        <fullName evidence="2">Fe2OG dioxygenase domain-containing protein</fullName>
    </recommendedName>
</protein>
<sequence>MPRYAASYAEEAAPALVITQLLSAAEVAQCHHAAAGVGSADPFAGGGLCEALTGRPHDVGYSDEHLAVYLHKDSYFQTAWPVLCGKLLQAMRSQPGDWGDPGLELNVRCIEIHSYAVGGGLFEPGHRDCGSVLSMSVLLSDPVADGVNGGEFVTWADGEPVVHAMRGGDAVLFHSGKAHNVARVTSSVRHSLVIELWVGPTNLVDREQ</sequence>
<dbReference type="AlphaFoldDB" id="A0A7S3AI28"/>